<protein>
    <submittedName>
        <fullName evidence="1">Benenodin family lasso peptide</fullName>
    </submittedName>
</protein>
<gene>
    <name evidence="1" type="ORF">I4Q42_11120</name>
</gene>
<organism evidence="1 2">
    <name type="scientific">Caulobacter hibisci</name>
    <dbReference type="NCBI Taxonomy" id="2035993"/>
    <lineage>
        <taxon>Bacteria</taxon>
        <taxon>Pseudomonadati</taxon>
        <taxon>Pseudomonadota</taxon>
        <taxon>Alphaproteobacteria</taxon>
        <taxon>Caulobacterales</taxon>
        <taxon>Caulobacteraceae</taxon>
        <taxon>Caulobacter</taxon>
    </lineage>
</organism>
<dbReference type="InterPro" id="IPR049805">
    <property type="entry name" value="Lasso_benenodin"/>
</dbReference>
<sequence>MERIEDRIDDELIDLGAVSVETKGGPYVLPEISEEQPRSGIAAD</sequence>
<evidence type="ECO:0000313" key="1">
    <source>
        <dbReference type="EMBL" id="MBI1684217.1"/>
    </source>
</evidence>
<dbReference type="NCBIfam" id="NF033522">
    <property type="entry name" value="lasso_benenodin"/>
    <property type="match status" value="1"/>
</dbReference>
<accession>A0ABS0T045</accession>
<keyword evidence="2" id="KW-1185">Reference proteome</keyword>
<evidence type="ECO:0000313" key="2">
    <source>
        <dbReference type="Proteomes" id="UP000639859"/>
    </source>
</evidence>
<reference evidence="1 2" key="1">
    <citation type="submission" date="2020-11" db="EMBL/GenBank/DDBJ databases">
        <title>genome sequence of strain KACC 18849.</title>
        <authorList>
            <person name="Gao J."/>
            <person name="Zhang X."/>
        </authorList>
    </citation>
    <scope>NUCLEOTIDE SEQUENCE [LARGE SCALE GENOMIC DNA]</scope>
    <source>
        <strain evidence="1 2">KACC 18849</strain>
    </source>
</reference>
<name>A0ABS0T045_9CAUL</name>
<dbReference type="EMBL" id="JADWOX010000006">
    <property type="protein sequence ID" value="MBI1684217.1"/>
    <property type="molecule type" value="Genomic_DNA"/>
</dbReference>
<dbReference type="Pfam" id="PF24178">
    <property type="entry name" value="Subterisin"/>
    <property type="match status" value="1"/>
</dbReference>
<dbReference type="Proteomes" id="UP000639859">
    <property type="component" value="Unassembled WGS sequence"/>
</dbReference>
<dbReference type="RefSeq" id="WP_198576138.1">
    <property type="nucleotide sequence ID" value="NZ_JADWOX010000006.1"/>
</dbReference>
<proteinExistence type="predicted"/>
<comment type="caution">
    <text evidence="1">The sequence shown here is derived from an EMBL/GenBank/DDBJ whole genome shotgun (WGS) entry which is preliminary data.</text>
</comment>